<reference evidence="10" key="1">
    <citation type="submission" date="2013-07" db="EMBL/GenBank/DDBJ databases">
        <title>The genome of Eucalyptus grandis.</title>
        <authorList>
            <person name="Schmutz J."/>
            <person name="Hayes R."/>
            <person name="Myburg A."/>
            <person name="Tuskan G."/>
            <person name="Grattapaglia D."/>
            <person name="Rokhsar D.S."/>
        </authorList>
    </citation>
    <scope>NUCLEOTIDE SEQUENCE</scope>
    <source>
        <tissue evidence="10">Leaf extractions</tissue>
    </source>
</reference>
<evidence type="ECO:0000256" key="5">
    <source>
        <dbReference type="ARBA" id="ARBA00023136"/>
    </source>
</evidence>
<dbReference type="GO" id="GO:0005743">
    <property type="term" value="C:mitochondrial inner membrane"/>
    <property type="evidence" value="ECO:0000318"/>
    <property type="project" value="GO_Central"/>
</dbReference>
<dbReference type="CDD" id="cd20069">
    <property type="entry name" value="5TM_Oxa1-like"/>
    <property type="match status" value="1"/>
</dbReference>
<name>A0A059C3B8_EUCGR</name>
<keyword evidence="5 8" id="KW-0472">Membrane</keyword>
<evidence type="ECO:0000256" key="8">
    <source>
        <dbReference type="SAM" id="Phobius"/>
    </source>
</evidence>
<dbReference type="PANTHER" id="PTHR12428:SF34">
    <property type="entry name" value="MITOCHONDRIAL INNER MEMBRANE PROTEIN OXA1-LIKE"/>
    <property type="match status" value="1"/>
</dbReference>
<evidence type="ECO:0000259" key="9">
    <source>
        <dbReference type="Pfam" id="PF02096"/>
    </source>
</evidence>
<feature type="domain" description="Membrane insertase YidC/Oxa/ALB C-terminal" evidence="9">
    <location>
        <begin position="163"/>
        <end position="354"/>
    </location>
</feature>
<keyword evidence="3 6" id="KW-0812">Transmembrane</keyword>
<dbReference type="GO" id="GO:0032979">
    <property type="term" value="P:protein insertion into mitochondrial inner membrane from matrix"/>
    <property type="evidence" value="ECO:0000318"/>
    <property type="project" value="GO_Central"/>
</dbReference>
<dbReference type="Gramene" id="KCW72410">
    <property type="protein sequence ID" value="KCW72410"/>
    <property type="gene ID" value="EUGRSUZ_E00860"/>
</dbReference>
<evidence type="ECO:0000256" key="1">
    <source>
        <dbReference type="ARBA" id="ARBA00004141"/>
    </source>
</evidence>
<feature type="transmembrane region" description="Helical" evidence="8">
    <location>
        <begin position="163"/>
        <end position="183"/>
    </location>
</feature>
<evidence type="ECO:0000256" key="2">
    <source>
        <dbReference type="ARBA" id="ARBA00010583"/>
    </source>
</evidence>
<dbReference type="STRING" id="71139.A0A059C3B8"/>
<organism evidence="10">
    <name type="scientific">Eucalyptus grandis</name>
    <name type="common">Flooded gum</name>
    <dbReference type="NCBI Taxonomy" id="71139"/>
    <lineage>
        <taxon>Eukaryota</taxon>
        <taxon>Viridiplantae</taxon>
        <taxon>Streptophyta</taxon>
        <taxon>Embryophyta</taxon>
        <taxon>Tracheophyta</taxon>
        <taxon>Spermatophyta</taxon>
        <taxon>Magnoliopsida</taxon>
        <taxon>eudicotyledons</taxon>
        <taxon>Gunneridae</taxon>
        <taxon>Pentapetalae</taxon>
        <taxon>rosids</taxon>
        <taxon>malvids</taxon>
        <taxon>Myrtales</taxon>
        <taxon>Myrtaceae</taxon>
        <taxon>Myrtoideae</taxon>
        <taxon>Eucalypteae</taxon>
        <taxon>Eucalyptus</taxon>
    </lineage>
</organism>
<evidence type="ECO:0000256" key="3">
    <source>
        <dbReference type="ARBA" id="ARBA00022692"/>
    </source>
</evidence>
<comment type="similarity">
    <text evidence="2">Belongs to the OXA1/ALB3/YidC (TC 2.A.9.2) family.</text>
</comment>
<feature type="transmembrane region" description="Helical" evidence="8">
    <location>
        <begin position="241"/>
        <end position="259"/>
    </location>
</feature>
<dbReference type="KEGG" id="egr:104443991"/>
<dbReference type="InterPro" id="IPR028055">
    <property type="entry name" value="YidC/Oxa/ALB_C"/>
</dbReference>
<protein>
    <recommendedName>
        <fullName evidence="9">Membrane insertase YidC/Oxa/ALB C-terminal domain-containing protein</fullName>
    </recommendedName>
</protein>
<comment type="subcellular location">
    <subcellularLocation>
        <location evidence="1 6">Membrane</location>
        <topology evidence="1 6">Multi-pass membrane protein</topology>
    </subcellularLocation>
</comment>
<feature type="region of interest" description="Disordered" evidence="7">
    <location>
        <begin position="392"/>
        <end position="438"/>
    </location>
</feature>
<dbReference type="InParanoid" id="A0A059C3B8"/>
<dbReference type="eggNOG" id="KOG1239">
    <property type="taxonomic scope" value="Eukaryota"/>
</dbReference>
<dbReference type="InterPro" id="IPR001708">
    <property type="entry name" value="YidC/ALB3/OXA1/COX18"/>
</dbReference>
<dbReference type="Pfam" id="PF02096">
    <property type="entry name" value="60KD_IMP"/>
    <property type="match status" value="1"/>
</dbReference>
<evidence type="ECO:0000256" key="6">
    <source>
        <dbReference type="RuleBase" id="RU003945"/>
    </source>
</evidence>
<evidence type="ECO:0000313" key="10">
    <source>
        <dbReference type="EMBL" id="KCW72410.1"/>
    </source>
</evidence>
<feature type="compositionally biased region" description="Polar residues" evidence="7">
    <location>
        <begin position="392"/>
        <end position="407"/>
    </location>
</feature>
<dbReference type="OMA" id="AMTQDHT"/>
<dbReference type="NCBIfam" id="TIGR03592">
    <property type="entry name" value="yidC_oxa1_cterm"/>
    <property type="match status" value="1"/>
</dbReference>
<dbReference type="GO" id="GO:0032977">
    <property type="term" value="F:membrane insertase activity"/>
    <property type="evidence" value="ECO:0000318"/>
    <property type="project" value="GO_Central"/>
</dbReference>
<proteinExistence type="inferred from homology"/>
<evidence type="ECO:0000256" key="7">
    <source>
        <dbReference type="SAM" id="MobiDB-lite"/>
    </source>
</evidence>
<evidence type="ECO:0000256" key="4">
    <source>
        <dbReference type="ARBA" id="ARBA00022989"/>
    </source>
</evidence>
<dbReference type="EMBL" id="KK198757">
    <property type="protein sequence ID" value="KCW72410.1"/>
    <property type="molecule type" value="Genomic_DNA"/>
</dbReference>
<dbReference type="PANTHER" id="PTHR12428">
    <property type="entry name" value="OXA1"/>
    <property type="match status" value="1"/>
</dbReference>
<dbReference type="FunCoup" id="A0A059C3B8">
    <property type="interactions" value="3127"/>
</dbReference>
<gene>
    <name evidence="10" type="ORF">EUGRSUZ_E00860</name>
</gene>
<feature type="transmembrane region" description="Helical" evidence="8">
    <location>
        <begin position="280"/>
        <end position="297"/>
    </location>
</feature>
<dbReference type="AlphaFoldDB" id="A0A059C3B8"/>
<keyword evidence="4 8" id="KW-1133">Transmembrane helix</keyword>
<accession>A0A059C3B8</accession>
<dbReference type="OrthoDB" id="2148490at2759"/>
<comment type="similarity">
    <text evidence="6">Belongs to the OXA1/ALB3/YidC family.</text>
</comment>
<sequence>MAFRHSLCKRSGLVAQRYRASFTYIPHRDEDHGGNTLDVDANQGMLNNVSQRRSFTNNVNKSAGLGAFFKSGSCSARSSLLFSSSIGISSFHRHMSTTVGESADKIELISDVAEAITDTTIQAVASQAPAVSEVAVAAADSYLPVQALQYVIDYVHQFTGLNWWASIVVTTLLIRTVTIPLLINQLKSTTKLSIIKPRMEEIKAEMDAKGMDPIAVAEGQRKMKQLFNESGVSPFTPLKGIFIQGPIFISFFLAVSNMAEKVPSFKTGGAYWFTDLTTPDALYVFPVLTGLTFLITVESNAQEGMEGNPMAGTMKNVFRAFAVLTVPFTASFPKAIFCYWITTNFFSLVYGLVLKHTSFKKIVGVPELPVALKPAQKQPAFSIFSALKQPTSAVQEPTSAPAQPSNLNDRRISSSSVLSHRLRSLEKEVKGRKKSKKR</sequence>